<keyword evidence="2 5" id="KW-0808">Transferase</keyword>
<evidence type="ECO:0000259" key="4">
    <source>
        <dbReference type="SMART" id="SM00563"/>
    </source>
</evidence>
<dbReference type="AlphaFoldDB" id="A0A316DFP9"/>
<proteinExistence type="predicted"/>
<dbReference type="SUPFAM" id="SSF69593">
    <property type="entry name" value="Glycerol-3-phosphate (1)-acyltransferase"/>
    <property type="match status" value="1"/>
</dbReference>
<gene>
    <name evidence="5" type="ORF">LV89_04666</name>
</gene>
<keyword evidence="6" id="KW-1185">Reference proteome</keyword>
<dbReference type="Proteomes" id="UP000245489">
    <property type="component" value="Unassembled WGS sequence"/>
</dbReference>
<dbReference type="PANTHER" id="PTHR10434">
    <property type="entry name" value="1-ACYL-SN-GLYCEROL-3-PHOSPHATE ACYLTRANSFERASE"/>
    <property type="match status" value="1"/>
</dbReference>
<evidence type="ECO:0000256" key="1">
    <source>
        <dbReference type="ARBA" id="ARBA00005189"/>
    </source>
</evidence>
<dbReference type="SMART" id="SM00563">
    <property type="entry name" value="PlsC"/>
    <property type="match status" value="1"/>
</dbReference>
<comment type="caution">
    <text evidence="5">The sequence shown here is derived from an EMBL/GenBank/DDBJ whole genome shotgun (WGS) entry which is preliminary data.</text>
</comment>
<evidence type="ECO:0000313" key="6">
    <source>
        <dbReference type="Proteomes" id="UP000245489"/>
    </source>
</evidence>
<dbReference type="EMBL" id="QGGO01000041">
    <property type="protein sequence ID" value="PWK16914.1"/>
    <property type="molecule type" value="Genomic_DNA"/>
</dbReference>
<dbReference type="InterPro" id="IPR002123">
    <property type="entry name" value="Plipid/glycerol_acylTrfase"/>
</dbReference>
<dbReference type="GO" id="GO:0003841">
    <property type="term" value="F:1-acylglycerol-3-phosphate O-acyltransferase activity"/>
    <property type="evidence" value="ECO:0007669"/>
    <property type="project" value="TreeGrafter"/>
</dbReference>
<dbReference type="PANTHER" id="PTHR10434:SF9">
    <property type="entry name" value="PHOSPHOLIPID_GLYCEROL ACYLTRANSFERASE DOMAIN-CONTAINING PROTEIN"/>
    <property type="match status" value="1"/>
</dbReference>
<name>A0A316DFP9_9BACT</name>
<organism evidence="5 6">
    <name type="scientific">Arcicella aurantiaca</name>
    <dbReference type="NCBI Taxonomy" id="591202"/>
    <lineage>
        <taxon>Bacteria</taxon>
        <taxon>Pseudomonadati</taxon>
        <taxon>Bacteroidota</taxon>
        <taxon>Cytophagia</taxon>
        <taxon>Cytophagales</taxon>
        <taxon>Flectobacillaceae</taxon>
        <taxon>Arcicella</taxon>
    </lineage>
</organism>
<evidence type="ECO:0000313" key="5">
    <source>
        <dbReference type="EMBL" id="PWK16914.1"/>
    </source>
</evidence>
<protein>
    <submittedName>
        <fullName evidence="5">1-acyl-sn-glycerol-3-phosphate acyltransferase</fullName>
    </submittedName>
</protein>
<dbReference type="RefSeq" id="WP_109745309.1">
    <property type="nucleotide sequence ID" value="NZ_QGGO01000041.1"/>
</dbReference>
<sequence length="188" mass="21419">MLNLIFKSLFKLRGWKLVGSFPKNIPKTIVIVAPHADWVDFPLGLGARAAIGVKMSFLGKEELFKAPFGWVFHLLGGKPVDRFHNNNVVDAVANLFHKNEKLHIVLAPEGTRKEVAKLRTGFYYMAKNADVPIVMVAFDYPKKEVVIREPFFTSDNINEDLKTIAQFFNQVSGVKKEWIRNYLEESVL</sequence>
<reference evidence="5 6" key="1">
    <citation type="submission" date="2018-05" db="EMBL/GenBank/DDBJ databases">
        <title>Genomic Encyclopedia of Archaeal and Bacterial Type Strains, Phase II (KMG-II): from individual species to whole genera.</title>
        <authorList>
            <person name="Goeker M."/>
        </authorList>
    </citation>
    <scope>NUCLEOTIDE SEQUENCE [LARGE SCALE GENOMIC DNA]</scope>
    <source>
        <strain evidence="5 6">DSM 22214</strain>
    </source>
</reference>
<dbReference type="GO" id="GO:0006654">
    <property type="term" value="P:phosphatidic acid biosynthetic process"/>
    <property type="evidence" value="ECO:0007669"/>
    <property type="project" value="TreeGrafter"/>
</dbReference>
<comment type="pathway">
    <text evidence="1">Lipid metabolism.</text>
</comment>
<accession>A0A316DFP9</accession>
<evidence type="ECO:0000256" key="2">
    <source>
        <dbReference type="ARBA" id="ARBA00022679"/>
    </source>
</evidence>
<evidence type="ECO:0000256" key="3">
    <source>
        <dbReference type="ARBA" id="ARBA00023315"/>
    </source>
</evidence>
<feature type="domain" description="Phospholipid/glycerol acyltransferase" evidence="4">
    <location>
        <begin position="29"/>
        <end position="141"/>
    </location>
</feature>
<dbReference type="Pfam" id="PF01553">
    <property type="entry name" value="Acyltransferase"/>
    <property type="match status" value="1"/>
</dbReference>
<dbReference type="OrthoDB" id="9796839at2"/>
<keyword evidence="3 5" id="KW-0012">Acyltransferase</keyword>